<evidence type="ECO:0000313" key="8">
    <source>
        <dbReference type="EMBL" id="TCL37809.1"/>
    </source>
</evidence>
<dbReference type="PANTHER" id="PTHR33885">
    <property type="entry name" value="PHAGE SHOCK PROTEIN C"/>
    <property type="match status" value="1"/>
</dbReference>
<feature type="domain" description="Phage shock protein PspC N-terminal" evidence="7">
    <location>
        <begin position="36"/>
        <end position="90"/>
    </location>
</feature>
<dbReference type="RefSeq" id="WP_132078947.1">
    <property type="nucleotide sequence ID" value="NZ_DAIMLW010000158.1"/>
</dbReference>
<dbReference type="Pfam" id="PF04024">
    <property type="entry name" value="PspC"/>
    <property type="match status" value="1"/>
</dbReference>
<proteinExistence type="predicted"/>
<gene>
    <name evidence="8" type="ORF">EV210_105248</name>
</gene>
<dbReference type="OrthoDB" id="9815286at2"/>
<dbReference type="PANTHER" id="PTHR33885:SF3">
    <property type="entry name" value="PHAGE SHOCK PROTEIN C"/>
    <property type="match status" value="1"/>
</dbReference>
<comment type="caution">
    <text evidence="8">The sequence shown here is derived from an EMBL/GenBank/DDBJ whole genome shotgun (WGS) entry which is preliminary data.</text>
</comment>
<keyword evidence="4 6" id="KW-1133">Transmembrane helix</keyword>
<reference evidence="8 9" key="1">
    <citation type="submission" date="2019-03" db="EMBL/GenBank/DDBJ databases">
        <title>Genomic Encyclopedia of Type Strains, Phase IV (KMG-IV): sequencing the most valuable type-strain genomes for metagenomic binning, comparative biology and taxonomic classification.</title>
        <authorList>
            <person name="Goeker M."/>
        </authorList>
    </citation>
    <scope>NUCLEOTIDE SEQUENCE [LARGE SCALE GENOMIC DNA]</scope>
    <source>
        <strain evidence="8 9">DSM 15969</strain>
    </source>
</reference>
<evidence type="ECO:0000256" key="6">
    <source>
        <dbReference type="SAM" id="Phobius"/>
    </source>
</evidence>
<evidence type="ECO:0000313" key="9">
    <source>
        <dbReference type="Proteomes" id="UP000295063"/>
    </source>
</evidence>
<feature type="transmembrane region" description="Helical" evidence="6">
    <location>
        <begin position="65"/>
        <end position="88"/>
    </location>
</feature>
<dbReference type="InterPro" id="IPR052027">
    <property type="entry name" value="PspC"/>
</dbReference>
<keyword evidence="9" id="KW-1185">Reference proteome</keyword>
<evidence type="ECO:0000256" key="3">
    <source>
        <dbReference type="ARBA" id="ARBA00022692"/>
    </source>
</evidence>
<evidence type="ECO:0000256" key="2">
    <source>
        <dbReference type="ARBA" id="ARBA00022475"/>
    </source>
</evidence>
<keyword evidence="5 6" id="KW-0472">Membrane</keyword>
<organism evidence="8 9">
    <name type="scientific">Anaerospora hongkongensis</name>
    <dbReference type="NCBI Taxonomy" id="244830"/>
    <lineage>
        <taxon>Bacteria</taxon>
        <taxon>Bacillati</taxon>
        <taxon>Bacillota</taxon>
        <taxon>Negativicutes</taxon>
        <taxon>Selenomonadales</taxon>
        <taxon>Sporomusaceae</taxon>
        <taxon>Anaerospora</taxon>
    </lineage>
</organism>
<name>A0A4R1PYM5_9FIRM</name>
<accession>A0A4R1PYM5</accession>
<comment type="subcellular location">
    <subcellularLocation>
        <location evidence="1">Cell membrane</location>
        <topology evidence="1">Single-pass membrane protein</topology>
    </subcellularLocation>
</comment>
<dbReference type="GO" id="GO:0005886">
    <property type="term" value="C:plasma membrane"/>
    <property type="evidence" value="ECO:0007669"/>
    <property type="project" value="UniProtKB-SubCell"/>
</dbReference>
<evidence type="ECO:0000256" key="1">
    <source>
        <dbReference type="ARBA" id="ARBA00004162"/>
    </source>
</evidence>
<dbReference type="EMBL" id="SLUI01000005">
    <property type="protein sequence ID" value="TCL37809.1"/>
    <property type="molecule type" value="Genomic_DNA"/>
</dbReference>
<protein>
    <submittedName>
        <fullName evidence="8">Phage shock protein C (PspC) family protein</fullName>
    </submittedName>
</protein>
<dbReference type="InterPro" id="IPR007168">
    <property type="entry name" value="Phageshock_PspC_N"/>
</dbReference>
<keyword evidence="2" id="KW-1003">Cell membrane</keyword>
<evidence type="ECO:0000256" key="4">
    <source>
        <dbReference type="ARBA" id="ARBA00022989"/>
    </source>
</evidence>
<dbReference type="AlphaFoldDB" id="A0A4R1PYM5"/>
<sequence>MLWLIRAAAYGLSGLTVWSFFQGDADSTKLAIHQHLALDSGQGMVFGVCAGISNYTGLDVTIVRFAWVLAVFYKGLGIGLYILAFLLMPMN</sequence>
<dbReference type="Proteomes" id="UP000295063">
    <property type="component" value="Unassembled WGS sequence"/>
</dbReference>
<evidence type="ECO:0000259" key="7">
    <source>
        <dbReference type="Pfam" id="PF04024"/>
    </source>
</evidence>
<evidence type="ECO:0000256" key="5">
    <source>
        <dbReference type="ARBA" id="ARBA00023136"/>
    </source>
</evidence>
<keyword evidence="3 6" id="KW-0812">Transmembrane</keyword>